<evidence type="ECO:0000313" key="4">
    <source>
        <dbReference type="Proteomes" id="UP000433876"/>
    </source>
</evidence>
<protein>
    <recommendedName>
        <fullName evidence="2">WD-like domain-containing protein</fullName>
    </recommendedName>
</protein>
<evidence type="ECO:0000256" key="1">
    <source>
        <dbReference type="SAM" id="SignalP"/>
    </source>
</evidence>
<dbReference type="Proteomes" id="UP000433876">
    <property type="component" value="Unassembled WGS sequence"/>
</dbReference>
<dbReference type="Pfam" id="PF20493">
    <property type="entry name" value="WD-like_fungi"/>
    <property type="match status" value="1"/>
</dbReference>
<feature type="domain" description="WD-like" evidence="2">
    <location>
        <begin position="81"/>
        <end position="187"/>
    </location>
</feature>
<feature type="signal peptide" evidence="1">
    <location>
        <begin position="1"/>
        <end position="20"/>
    </location>
</feature>
<evidence type="ECO:0000313" key="3">
    <source>
        <dbReference type="EMBL" id="KAA8631218.1"/>
    </source>
</evidence>
<proteinExistence type="predicted"/>
<dbReference type="VEuPathDB" id="FungiDB:SMAC_04140"/>
<accession>A0A8S8ZP97</accession>
<evidence type="ECO:0000259" key="2">
    <source>
        <dbReference type="Pfam" id="PF20493"/>
    </source>
</evidence>
<name>A0A8S8ZP97_SORMA</name>
<reference evidence="3 4" key="1">
    <citation type="submission" date="2017-07" db="EMBL/GenBank/DDBJ databases">
        <title>Genome sequence of the Sordaria macrospora wild type strain R19027.</title>
        <authorList>
            <person name="Nowrousian M."/>
            <person name="Teichert I."/>
            <person name="Kueck U."/>
        </authorList>
    </citation>
    <scope>NUCLEOTIDE SEQUENCE [LARGE SCALE GENOMIC DNA]</scope>
    <source>
        <strain evidence="3 4">R19027</strain>
        <tissue evidence="3">Mycelium</tissue>
    </source>
</reference>
<dbReference type="EMBL" id="NMPR01000083">
    <property type="protein sequence ID" value="KAA8631218.1"/>
    <property type="molecule type" value="Genomic_DNA"/>
</dbReference>
<gene>
    <name evidence="3" type="ORF">SMACR_04140</name>
</gene>
<dbReference type="InterPro" id="IPR046925">
    <property type="entry name" value="WD-like_fungi"/>
</dbReference>
<comment type="caution">
    <text evidence="3">The sequence shown here is derived from an EMBL/GenBank/DDBJ whole genome shotgun (WGS) entry which is preliminary data.</text>
</comment>
<organism evidence="3 4">
    <name type="scientific">Sordaria macrospora</name>
    <dbReference type="NCBI Taxonomy" id="5147"/>
    <lineage>
        <taxon>Eukaryota</taxon>
        <taxon>Fungi</taxon>
        <taxon>Dikarya</taxon>
        <taxon>Ascomycota</taxon>
        <taxon>Pezizomycotina</taxon>
        <taxon>Sordariomycetes</taxon>
        <taxon>Sordariomycetidae</taxon>
        <taxon>Sordariales</taxon>
        <taxon>Sordariaceae</taxon>
        <taxon>Sordaria</taxon>
    </lineage>
</organism>
<dbReference type="AlphaFoldDB" id="A0A8S8ZP97"/>
<keyword evidence="1" id="KW-0732">Signal</keyword>
<sequence length="227" mass="25265">MVPIKLFVTITALLASFVSGAVLYEEDDPDLILAGQAEMQFGLVSWFKDNISITTDENASRPTNTDAKDPEVRRGPKFHKRCGSNTVICSGKHSADVPVCETLVRGILPHQSEMLPEDNSHWSICLEQVSKRCCVNWSKTPQGAFYQDLIDAAEKQLYNCQFRGQVSAKSKDVLLGFVCVNQCMASWNHCSGPESDSSYERGRYYGKGSDYAEQPVVEILPLPRPPR</sequence>
<feature type="chain" id="PRO_5035817971" description="WD-like domain-containing protein" evidence="1">
    <location>
        <begin position="21"/>
        <end position="227"/>
    </location>
</feature>